<keyword evidence="3" id="KW-1185">Reference proteome</keyword>
<evidence type="ECO:0000313" key="3">
    <source>
        <dbReference type="Proteomes" id="UP001383192"/>
    </source>
</evidence>
<name>A0AAW0C7W9_9AGAR</name>
<dbReference type="AlphaFoldDB" id="A0AAW0C7W9"/>
<evidence type="ECO:0000256" key="1">
    <source>
        <dbReference type="SAM" id="MobiDB-lite"/>
    </source>
</evidence>
<dbReference type="EMBL" id="JAYKXP010000056">
    <property type="protein sequence ID" value="KAK7034611.1"/>
    <property type="molecule type" value="Genomic_DNA"/>
</dbReference>
<dbReference type="Proteomes" id="UP001383192">
    <property type="component" value="Unassembled WGS sequence"/>
</dbReference>
<gene>
    <name evidence="2" type="ORF">VNI00_012250</name>
</gene>
<proteinExistence type="predicted"/>
<comment type="caution">
    <text evidence="2">The sequence shown here is derived from an EMBL/GenBank/DDBJ whole genome shotgun (WGS) entry which is preliminary data.</text>
</comment>
<feature type="compositionally biased region" description="Low complexity" evidence="1">
    <location>
        <begin position="1"/>
        <end position="11"/>
    </location>
</feature>
<organism evidence="2 3">
    <name type="scientific">Paramarasmius palmivorus</name>
    <dbReference type="NCBI Taxonomy" id="297713"/>
    <lineage>
        <taxon>Eukaryota</taxon>
        <taxon>Fungi</taxon>
        <taxon>Dikarya</taxon>
        <taxon>Basidiomycota</taxon>
        <taxon>Agaricomycotina</taxon>
        <taxon>Agaricomycetes</taxon>
        <taxon>Agaricomycetidae</taxon>
        <taxon>Agaricales</taxon>
        <taxon>Marasmiineae</taxon>
        <taxon>Marasmiaceae</taxon>
        <taxon>Paramarasmius</taxon>
    </lineage>
</organism>
<protein>
    <recommendedName>
        <fullName evidence="4">F-box domain-containing protein</fullName>
    </recommendedName>
</protein>
<evidence type="ECO:0000313" key="2">
    <source>
        <dbReference type="EMBL" id="KAK7034611.1"/>
    </source>
</evidence>
<sequence length="613" mass="71286">MEVNVSSSSSKRPSKRQKTGNEEAKFMKHRRNSSYGKLSRFMDMPLDIVYAICAALDPRAFVALLFTNTVVRQTLTSPQGTLIWIAIRQEYDIPEPLPNMSELEWAILLVGPPMCSLCQTQDRRKVQRNWSLREWICGGCRLTKGITRGGIDIEYSAGMAILVKNRTHLGDTAIQFVWSRSYRPDKHDCFSDSDIAGFMAELMAFGSPEQASSFIERRKRDTVDLRNHIRRTVNWLNSEKWETRNELGRVRVKAITNRIKDMGYPADEASSVAKKFWVCKVLTDRDWRKIQHEVMRRLCDLRRPRIADDSQPFVARRELVAQAYLDYKRTLAPREWLALPSHETICLFPLIIEELIVPDSVQLSKADFMEPIRSIQDKVQEWIRDQERDITKQVFNRLDHLRTVLHRVLPSYAVEDLLFKTDFQRFEEHYRNLAIAQIACMQCYPQRVCTTATVAMRHLNSISSCCKMRSQLAENYGSRSFNIEFSDVAVSLVQLSGLNIMTTTADEMDERGDFFRCLTCAEGDKELGRRWCVWTWRDCVKYHDFNQHPDGPRFETLAGEDIREDDRKCWTCCHCNAHIESLVTRSAVREHLKEAHWISNPRVPVDFAFAGRY</sequence>
<feature type="region of interest" description="Disordered" evidence="1">
    <location>
        <begin position="1"/>
        <end position="26"/>
    </location>
</feature>
<evidence type="ECO:0008006" key="4">
    <source>
        <dbReference type="Google" id="ProtNLM"/>
    </source>
</evidence>
<accession>A0AAW0C7W9</accession>
<reference evidence="2 3" key="1">
    <citation type="submission" date="2024-01" db="EMBL/GenBank/DDBJ databases">
        <title>A draft genome for a cacao thread blight-causing isolate of Paramarasmius palmivorus.</title>
        <authorList>
            <person name="Baruah I.K."/>
            <person name="Bukari Y."/>
            <person name="Amoako-Attah I."/>
            <person name="Meinhardt L.W."/>
            <person name="Bailey B.A."/>
            <person name="Cohen S.P."/>
        </authorList>
    </citation>
    <scope>NUCLEOTIDE SEQUENCE [LARGE SCALE GENOMIC DNA]</scope>
    <source>
        <strain evidence="2 3">GH-12</strain>
    </source>
</reference>